<keyword evidence="4" id="KW-1185">Reference proteome</keyword>
<evidence type="ECO:0000259" key="2">
    <source>
        <dbReference type="PROSITE" id="PS50093"/>
    </source>
</evidence>
<evidence type="ECO:0000256" key="1">
    <source>
        <dbReference type="SAM" id="SignalP"/>
    </source>
</evidence>
<dbReference type="SMART" id="SM00089">
    <property type="entry name" value="PKD"/>
    <property type="match status" value="1"/>
</dbReference>
<name>A0A7S7SKF3_PALFE</name>
<feature type="signal peptide" evidence="1">
    <location>
        <begin position="1"/>
        <end position="27"/>
    </location>
</feature>
<dbReference type="RefSeq" id="WP_194449335.1">
    <property type="nucleotide sequence ID" value="NZ_CP063849.1"/>
</dbReference>
<dbReference type="InterPro" id="IPR035986">
    <property type="entry name" value="PKD_dom_sf"/>
</dbReference>
<dbReference type="Gene3D" id="2.60.40.10">
    <property type="entry name" value="Immunoglobulins"/>
    <property type="match status" value="1"/>
</dbReference>
<dbReference type="InterPro" id="IPR013783">
    <property type="entry name" value="Ig-like_fold"/>
</dbReference>
<dbReference type="InterPro" id="IPR000601">
    <property type="entry name" value="PKD_dom"/>
</dbReference>
<evidence type="ECO:0000313" key="4">
    <source>
        <dbReference type="Proteomes" id="UP000593892"/>
    </source>
</evidence>
<gene>
    <name evidence="3" type="ORF">IRI77_33780</name>
</gene>
<sequence length="365" mass="41815">MSSHPALRVLLLPVLAALLHAQPQSLARPGVTFQIFQFPADQIPRVDGNTDDWSMVPESYMIGTDQLMDTVHGRGTNIDRKDLDVRVKVGWVKGINRLYFLYEAYDNYWDFSRNDLHNDIFEVVVDGDLSGGPLIAQMHPNKDIPRWDAHFSMHGVHAQNYHIFTPAEGKDWALAWGCQPWIKELPYMNAAYKYNFKPGEAGRLTLEFWITPFDYASCDGPDRSVESKLWENKIIGLSWSILDYDDVNAKTHTGFWNLSHKQTMYGNASDLVAFRLMPLEPNLRKKLEAQWSFVVADMDRRLIAFTDRTVGQVTSWKWDFGDGTESTEQHPIHAYEKAGQYVVTLYVEGPAGKSRRAKVWDVTVK</sequence>
<protein>
    <submittedName>
        <fullName evidence="3">PKD domain-containing protein</fullName>
    </submittedName>
</protein>
<dbReference type="EMBL" id="CP063849">
    <property type="protein sequence ID" value="QOY87668.1"/>
    <property type="molecule type" value="Genomic_DNA"/>
</dbReference>
<dbReference type="CDD" id="cd00146">
    <property type="entry name" value="PKD"/>
    <property type="match status" value="1"/>
</dbReference>
<feature type="domain" description="PKD" evidence="2">
    <location>
        <begin position="303"/>
        <end position="359"/>
    </location>
</feature>
<dbReference type="Pfam" id="PF18911">
    <property type="entry name" value="PKD_4"/>
    <property type="match status" value="1"/>
</dbReference>
<keyword evidence="1" id="KW-0732">Signal</keyword>
<dbReference type="KEGG" id="pfer:IRI77_33780"/>
<dbReference type="SUPFAM" id="SSF49299">
    <property type="entry name" value="PKD domain"/>
    <property type="match status" value="1"/>
</dbReference>
<proteinExistence type="predicted"/>
<dbReference type="Proteomes" id="UP000593892">
    <property type="component" value="Chromosome"/>
</dbReference>
<accession>A0A7S7SKF3</accession>
<reference evidence="3 4" key="1">
    <citation type="submission" date="2020-10" db="EMBL/GenBank/DDBJ databases">
        <title>Complete genome sequence of Paludibaculum fermentans P105T, a facultatively anaerobic acidobacterium capable of dissimilatory Fe(III) reduction.</title>
        <authorList>
            <person name="Dedysh S.N."/>
            <person name="Beletsky A.V."/>
            <person name="Kulichevskaya I.S."/>
            <person name="Mardanov A.V."/>
            <person name="Ravin N.V."/>
        </authorList>
    </citation>
    <scope>NUCLEOTIDE SEQUENCE [LARGE SCALE GENOMIC DNA]</scope>
    <source>
        <strain evidence="3 4">P105</strain>
    </source>
</reference>
<feature type="chain" id="PRO_5032317816" evidence="1">
    <location>
        <begin position="28"/>
        <end position="365"/>
    </location>
</feature>
<dbReference type="PROSITE" id="PS50093">
    <property type="entry name" value="PKD"/>
    <property type="match status" value="1"/>
</dbReference>
<evidence type="ECO:0000313" key="3">
    <source>
        <dbReference type="EMBL" id="QOY87668.1"/>
    </source>
</evidence>
<organism evidence="3 4">
    <name type="scientific">Paludibaculum fermentans</name>
    <dbReference type="NCBI Taxonomy" id="1473598"/>
    <lineage>
        <taxon>Bacteria</taxon>
        <taxon>Pseudomonadati</taxon>
        <taxon>Acidobacteriota</taxon>
        <taxon>Terriglobia</taxon>
        <taxon>Bryobacterales</taxon>
        <taxon>Bryobacteraceae</taxon>
        <taxon>Paludibaculum</taxon>
    </lineage>
</organism>
<dbReference type="AlphaFoldDB" id="A0A7S7SKF3"/>
<dbReference type="InterPro" id="IPR022409">
    <property type="entry name" value="PKD/Chitinase_dom"/>
</dbReference>